<keyword evidence="8" id="KW-1133">Transmembrane helix</keyword>
<evidence type="ECO:0000256" key="8">
    <source>
        <dbReference type="ARBA" id="ARBA00022989"/>
    </source>
</evidence>
<dbReference type="Proteomes" id="UP000219036">
    <property type="component" value="Unassembled WGS sequence"/>
</dbReference>
<dbReference type="SUPFAM" id="SSF81585">
    <property type="entry name" value="PsbU/PolX domain-like"/>
    <property type="match status" value="1"/>
</dbReference>
<dbReference type="Gene3D" id="3.30.1300.30">
    <property type="entry name" value="GSPII I/J protein-like"/>
    <property type="match status" value="1"/>
</dbReference>
<keyword evidence="9" id="KW-0472">Membrane</keyword>
<evidence type="ECO:0000256" key="3">
    <source>
        <dbReference type="ARBA" id="ARBA00022448"/>
    </source>
</evidence>
<accession>A0A285NAH9</accession>
<evidence type="ECO:0000256" key="6">
    <source>
        <dbReference type="ARBA" id="ARBA00022692"/>
    </source>
</evidence>
<dbReference type="GO" id="GO:0005886">
    <property type="term" value="C:plasma membrane"/>
    <property type="evidence" value="ECO:0007669"/>
    <property type="project" value="UniProtKB-SubCell"/>
</dbReference>
<dbReference type="GO" id="GO:0009306">
    <property type="term" value="P:protein secretion"/>
    <property type="evidence" value="ECO:0007669"/>
    <property type="project" value="InterPro"/>
</dbReference>
<keyword evidence="7" id="KW-0653">Protein transport</keyword>
<dbReference type="PANTHER" id="PTHR38831">
    <property type="entry name" value="TYPE II SECRETION SYSTEM PROTEIN K"/>
    <property type="match status" value="1"/>
</dbReference>
<evidence type="ECO:0000256" key="9">
    <source>
        <dbReference type="ARBA" id="ARBA00023136"/>
    </source>
</evidence>
<dbReference type="EMBL" id="OBEI01000002">
    <property type="protein sequence ID" value="SNZ06475.1"/>
    <property type="molecule type" value="Genomic_DNA"/>
</dbReference>
<keyword evidence="13" id="KW-1185">Reference proteome</keyword>
<keyword evidence="6" id="KW-0812">Transmembrane</keyword>
<dbReference type="AlphaFoldDB" id="A0A285NAH9"/>
<evidence type="ECO:0000256" key="1">
    <source>
        <dbReference type="ARBA" id="ARBA00004533"/>
    </source>
</evidence>
<feature type="domain" description="T2SS protein K second SAM-like" evidence="10">
    <location>
        <begin position="198"/>
        <end position="246"/>
    </location>
</feature>
<dbReference type="Gene3D" id="1.10.40.60">
    <property type="entry name" value="EpsJ-like"/>
    <property type="match status" value="2"/>
</dbReference>
<keyword evidence="5" id="KW-0997">Cell inner membrane</keyword>
<comment type="subcellular location">
    <subcellularLocation>
        <location evidence="1">Cell inner membrane</location>
    </subcellularLocation>
</comment>
<protein>
    <submittedName>
        <fullName evidence="12">General secretion pathway protein K</fullName>
    </submittedName>
</protein>
<reference evidence="13" key="1">
    <citation type="submission" date="2017-09" db="EMBL/GenBank/DDBJ databases">
        <authorList>
            <person name="Varghese N."/>
            <person name="Submissions S."/>
        </authorList>
    </citation>
    <scope>NUCLEOTIDE SEQUENCE [LARGE SCALE GENOMIC DNA]</scope>
    <source>
        <strain evidence="13">DSM 15103</strain>
    </source>
</reference>
<dbReference type="SUPFAM" id="SSF158544">
    <property type="entry name" value="GspK insert domain-like"/>
    <property type="match status" value="1"/>
</dbReference>
<sequence length="296" mass="33905">MILLFVFIVIASIGTAVLDTTEDRYLLENYVEDSVNTQQILLISDSISEALIKVLNKDDKSVDYIGEFWSKNIPLALENVKVEVQIVDQERFLNPNRVITGEKIDKKFFGILERLFDTVQINNQILYNIIDWIDADSFSNGGKEDYRLYPAKNSYIDTVEEFLLIDGVDSKVFNGKIINGRFFPGLKSVLSPYSNGKVNINTASKWVLMALDEEIDSSLASKIISYRKEKPFKNVDELVLIDGFSSDILYRIRLYIDVKSENFLADVGITFGGRKYKLVILLNRKNKTKVVWKKIQ</sequence>
<evidence type="ECO:0000256" key="7">
    <source>
        <dbReference type="ARBA" id="ARBA00022927"/>
    </source>
</evidence>
<dbReference type="InterPro" id="IPR005628">
    <property type="entry name" value="GspK"/>
</dbReference>
<evidence type="ECO:0000313" key="13">
    <source>
        <dbReference type="Proteomes" id="UP000219036"/>
    </source>
</evidence>
<evidence type="ECO:0000313" key="12">
    <source>
        <dbReference type="EMBL" id="SNZ06475.1"/>
    </source>
</evidence>
<evidence type="ECO:0000256" key="5">
    <source>
        <dbReference type="ARBA" id="ARBA00022519"/>
    </source>
</evidence>
<gene>
    <name evidence="12" type="ORF">SAMN06265182_0688</name>
</gene>
<dbReference type="InterPro" id="IPR038072">
    <property type="entry name" value="GspK_central_sf"/>
</dbReference>
<comment type="similarity">
    <text evidence="2">Belongs to the GSP K family.</text>
</comment>
<evidence type="ECO:0000259" key="11">
    <source>
        <dbReference type="Pfam" id="PF21687"/>
    </source>
</evidence>
<dbReference type="RefSeq" id="WP_096999872.1">
    <property type="nucleotide sequence ID" value="NZ_OBEI01000002.1"/>
</dbReference>
<dbReference type="OrthoDB" id="9790239at2"/>
<name>A0A285NAH9_9AQUI</name>
<keyword evidence="3" id="KW-0813">Transport</keyword>
<dbReference type="Pfam" id="PF21687">
    <property type="entry name" value="T2SSK_1st"/>
    <property type="match status" value="1"/>
</dbReference>
<feature type="domain" description="T2SS protein K first SAM-like" evidence="11">
    <location>
        <begin position="104"/>
        <end position="173"/>
    </location>
</feature>
<dbReference type="InterPro" id="IPR049031">
    <property type="entry name" value="T2SSK_SAM-like_1st"/>
</dbReference>
<dbReference type="InterPro" id="IPR049179">
    <property type="entry name" value="T2SSK_SAM-like_2nd"/>
</dbReference>
<keyword evidence="4" id="KW-1003">Cell membrane</keyword>
<dbReference type="PANTHER" id="PTHR38831:SF2">
    <property type="entry name" value="TYPE II SECRETION SYSTEM PROTEIN K"/>
    <property type="match status" value="1"/>
</dbReference>
<evidence type="ECO:0000256" key="4">
    <source>
        <dbReference type="ARBA" id="ARBA00022475"/>
    </source>
</evidence>
<organism evidence="12 13">
    <name type="scientific">Persephonella hydrogeniphila</name>
    <dbReference type="NCBI Taxonomy" id="198703"/>
    <lineage>
        <taxon>Bacteria</taxon>
        <taxon>Pseudomonadati</taxon>
        <taxon>Aquificota</taxon>
        <taxon>Aquificia</taxon>
        <taxon>Aquificales</taxon>
        <taxon>Hydrogenothermaceae</taxon>
        <taxon>Persephonella</taxon>
    </lineage>
</organism>
<proteinExistence type="inferred from homology"/>
<evidence type="ECO:0000256" key="2">
    <source>
        <dbReference type="ARBA" id="ARBA00007246"/>
    </source>
</evidence>
<evidence type="ECO:0000259" key="10">
    <source>
        <dbReference type="Pfam" id="PF03934"/>
    </source>
</evidence>
<dbReference type="Pfam" id="PF03934">
    <property type="entry name" value="T2SSK"/>
    <property type="match status" value="1"/>
</dbReference>